<sequence>MKVNTTDVSYAWNQFLIHCSSSLSEETKRLQEKGIGQGRIGDIFQALMKNAELNVEKGNPSISSLFPVFVNIKSSNQIDKLTEKAKVDVPGIIIINAIMHFLQLKAYHHYHQHRNLAKLFVAEMSAEMSMIDIIITKMFLSCNSTGESMDDYSPTITIINTESRTAEYQEKATMQSSR</sequence>
<dbReference type="AlphaFoldDB" id="A0A1D2MHP7"/>
<evidence type="ECO:0000313" key="2">
    <source>
        <dbReference type="Proteomes" id="UP000094527"/>
    </source>
</evidence>
<protein>
    <submittedName>
        <fullName evidence="1">Uncharacterized protein</fullName>
    </submittedName>
</protein>
<name>A0A1D2MHP7_ORCCI</name>
<gene>
    <name evidence="1" type="ORF">Ocin01_14231</name>
</gene>
<reference evidence="1 2" key="1">
    <citation type="journal article" date="2016" name="Genome Biol. Evol.">
        <title>Gene Family Evolution Reflects Adaptation to Soil Environmental Stressors in the Genome of the Collembolan Orchesella cincta.</title>
        <authorList>
            <person name="Faddeeva-Vakhrusheva A."/>
            <person name="Derks M.F."/>
            <person name="Anvar S.Y."/>
            <person name="Agamennone V."/>
            <person name="Suring W."/>
            <person name="Smit S."/>
            <person name="van Straalen N.M."/>
            <person name="Roelofs D."/>
        </authorList>
    </citation>
    <scope>NUCLEOTIDE SEQUENCE [LARGE SCALE GENOMIC DNA]</scope>
    <source>
        <tissue evidence="1">Mixed pool</tissue>
    </source>
</reference>
<dbReference type="Proteomes" id="UP000094527">
    <property type="component" value="Unassembled WGS sequence"/>
</dbReference>
<dbReference type="EMBL" id="LJIJ01001224">
    <property type="protein sequence ID" value="ODM92451.1"/>
    <property type="molecule type" value="Genomic_DNA"/>
</dbReference>
<keyword evidence="2" id="KW-1185">Reference proteome</keyword>
<accession>A0A1D2MHP7</accession>
<proteinExistence type="predicted"/>
<comment type="caution">
    <text evidence="1">The sequence shown here is derived from an EMBL/GenBank/DDBJ whole genome shotgun (WGS) entry which is preliminary data.</text>
</comment>
<evidence type="ECO:0000313" key="1">
    <source>
        <dbReference type="EMBL" id="ODM92451.1"/>
    </source>
</evidence>
<organism evidence="1 2">
    <name type="scientific">Orchesella cincta</name>
    <name type="common">Springtail</name>
    <name type="synonym">Podura cincta</name>
    <dbReference type="NCBI Taxonomy" id="48709"/>
    <lineage>
        <taxon>Eukaryota</taxon>
        <taxon>Metazoa</taxon>
        <taxon>Ecdysozoa</taxon>
        <taxon>Arthropoda</taxon>
        <taxon>Hexapoda</taxon>
        <taxon>Collembola</taxon>
        <taxon>Entomobryomorpha</taxon>
        <taxon>Entomobryoidea</taxon>
        <taxon>Orchesellidae</taxon>
        <taxon>Orchesellinae</taxon>
        <taxon>Orchesella</taxon>
    </lineage>
</organism>